<keyword evidence="2" id="KW-1185">Reference proteome</keyword>
<organism evidence="1 2">
    <name type="scientific">Glarea lozoyensis (strain ATCC 74030 / MF5533)</name>
    <dbReference type="NCBI Taxonomy" id="1104152"/>
    <lineage>
        <taxon>Eukaryota</taxon>
        <taxon>Fungi</taxon>
        <taxon>Dikarya</taxon>
        <taxon>Ascomycota</taxon>
        <taxon>Pezizomycotina</taxon>
        <taxon>Leotiomycetes</taxon>
        <taxon>Helotiales</taxon>
        <taxon>Helotiaceae</taxon>
        <taxon>Glarea</taxon>
    </lineage>
</organism>
<name>H0EKC2_GLAL7</name>
<reference evidence="1 2" key="1">
    <citation type="journal article" date="2012" name="Eukaryot. Cell">
        <title>Genome sequence of the fungus Glarea lozoyensis: the first genome sequence of a species from the Helotiaceae family.</title>
        <authorList>
            <person name="Youssar L."/>
            <person name="Gruening B.A."/>
            <person name="Erxleben A."/>
            <person name="Guenther S."/>
            <person name="Huettel W."/>
        </authorList>
    </citation>
    <scope>NUCLEOTIDE SEQUENCE [LARGE SCALE GENOMIC DNA]</scope>
    <source>
        <strain evidence="2">ATCC 74030 / MF5533</strain>
    </source>
</reference>
<dbReference type="EMBL" id="AGUE01000066">
    <property type="protein sequence ID" value="EHL01055.1"/>
    <property type="molecule type" value="Genomic_DNA"/>
</dbReference>
<dbReference type="HOGENOM" id="CLU_3260639_0_0_1"/>
<evidence type="ECO:0000313" key="1">
    <source>
        <dbReference type="EMBL" id="EHL01055.1"/>
    </source>
</evidence>
<comment type="caution">
    <text evidence="1">The sequence shown here is derived from an EMBL/GenBank/DDBJ whole genome shotgun (WGS) entry which is preliminary data.</text>
</comment>
<sequence length="42" mass="4967">MSNPPKVPPSRKLLTRNHNRSWCFPAVIRHAWKERWGRTALA</sequence>
<gene>
    <name evidence="1" type="ORF">M7I_3018</name>
</gene>
<protein>
    <submittedName>
        <fullName evidence="1">Uncharacterized protein</fullName>
    </submittedName>
</protein>
<dbReference type="AlphaFoldDB" id="H0EKC2"/>
<dbReference type="InParanoid" id="H0EKC2"/>
<dbReference type="Proteomes" id="UP000005446">
    <property type="component" value="Unassembled WGS sequence"/>
</dbReference>
<accession>H0EKC2</accession>
<evidence type="ECO:0000313" key="2">
    <source>
        <dbReference type="Proteomes" id="UP000005446"/>
    </source>
</evidence>
<proteinExistence type="predicted"/>